<dbReference type="GO" id="GO:0006644">
    <property type="term" value="P:phospholipid metabolic process"/>
    <property type="evidence" value="ECO:0007669"/>
    <property type="project" value="InterPro"/>
</dbReference>
<sequence>MYGCYCGLGGKGWPRDKADWCCHKHDCCYGAAEVAGCQTTTDKYQWTCEDKEADCDRQLNLANIKDGGQACRRLRNTGPDPRQDNWNSLRFGIGTKPSAEPTPTCGWSESLPQLVCTRGHVLARSGGPNDQSQASGRARIGLSLQLLMPSDLNAGRADRMLIRMDTINKQKWHNSLWIFTFPTGGKQKMPSLLALDLGLDMVSVAPEWKFGGSLLMHDRSINFPQVWDVAESL</sequence>
<dbReference type="Gene3D" id="1.20.90.10">
    <property type="entry name" value="Phospholipase A2 domain"/>
    <property type="match status" value="1"/>
</dbReference>
<dbReference type="PANTHER" id="PTHR11716">
    <property type="entry name" value="PHOSPHOLIPASE A2 FAMILY MEMBER"/>
    <property type="match status" value="1"/>
</dbReference>
<gene>
    <name evidence="8" type="ORF">Baya_12223</name>
</gene>
<proteinExistence type="inferred from homology"/>
<dbReference type="OrthoDB" id="10069378at2759"/>
<dbReference type="Proteomes" id="UP000319801">
    <property type="component" value="Unassembled WGS sequence"/>
</dbReference>
<evidence type="ECO:0000313" key="8">
    <source>
        <dbReference type="EMBL" id="TSS23707.1"/>
    </source>
</evidence>
<dbReference type="InterPro" id="IPR001211">
    <property type="entry name" value="PLA2"/>
</dbReference>
<dbReference type="SUPFAM" id="SSF48619">
    <property type="entry name" value="Phospholipase A2, PLA2"/>
    <property type="match status" value="1"/>
</dbReference>
<name>A0A556V2B6_BAGYA</name>
<feature type="disulfide bond" evidence="5">
    <location>
        <begin position="6"/>
        <end position="22"/>
    </location>
</feature>
<dbReference type="InterPro" id="IPR033113">
    <property type="entry name" value="PLA2_histidine"/>
</dbReference>
<accession>A0A556V2B6</accession>
<feature type="binding site" evidence="4">
    <location>
        <position position="7"/>
    </location>
    <ligand>
        <name>Ca(2+)</name>
        <dbReference type="ChEBI" id="CHEBI:29108"/>
    </ligand>
</feature>
<evidence type="ECO:0000256" key="5">
    <source>
        <dbReference type="PIRSR" id="PIRSR601211-3"/>
    </source>
</evidence>
<evidence type="ECO:0000256" key="3">
    <source>
        <dbReference type="ARBA" id="ARBA00023157"/>
    </source>
</evidence>
<keyword evidence="3 5" id="KW-1015">Disulfide bond</keyword>
<dbReference type="GO" id="GO:0005543">
    <property type="term" value="F:phospholipid binding"/>
    <property type="evidence" value="ECO:0007669"/>
    <property type="project" value="TreeGrafter"/>
</dbReference>
<dbReference type="CDD" id="cd00125">
    <property type="entry name" value="PLA2c"/>
    <property type="match status" value="1"/>
</dbReference>
<dbReference type="SMART" id="SM00085">
    <property type="entry name" value="PA2c"/>
    <property type="match status" value="1"/>
</dbReference>
<feature type="binding site" evidence="4">
    <location>
        <position position="26"/>
    </location>
    <ligand>
        <name>Ca(2+)</name>
        <dbReference type="ChEBI" id="CHEBI:29108"/>
    </ligand>
</feature>
<dbReference type="GO" id="GO:0016042">
    <property type="term" value="P:lipid catabolic process"/>
    <property type="evidence" value="ECO:0007669"/>
    <property type="project" value="InterPro"/>
</dbReference>
<dbReference type="AlphaFoldDB" id="A0A556V2B6"/>
<feature type="binding site" evidence="4">
    <location>
        <position position="9"/>
    </location>
    <ligand>
        <name>Ca(2+)</name>
        <dbReference type="ChEBI" id="CHEBI:29108"/>
    </ligand>
</feature>
<comment type="caution">
    <text evidence="8">The sequence shown here is derived from an EMBL/GenBank/DDBJ whole genome shotgun (WGS) entry which is preliminary data.</text>
</comment>
<dbReference type="Pfam" id="PF00068">
    <property type="entry name" value="Phospholip_A2_1"/>
    <property type="match status" value="1"/>
</dbReference>
<evidence type="ECO:0000313" key="9">
    <source>
        <dbReference type="Proteomes" id="UP000319801"/>
    </source>
</evidence>
<dbReference type="PANTHER" id="PTHR11716:SF4">
    <property type="entry name" value="GROUP 10 SECRETORY PHOSPHOLIPASE A2"/>
    <property type="match status" value="1"/>
</dbReference>
<dbReference type="InterPro" id="IPR036444">
    <property type="entry name" value="PLipase_A2_dom_sf"/>
</dbReference>
<dbReference type="InterPro" id="IPR016090">
    <property type="entry name" value="PLA2-like_dom"/>
</dbReference>
<evidence type="ECO:0000256" key="6">
    <source>
        <dbReference type="RuleBase" id="RU003654"/>
    </source>
</evidence>
<dbReference type="EMBL" id="VCAZ01000100">
    <property type="protein sequence ID" value="TSS23707.1"/>
    <property type="molecule type" value="Genomic_DNA"/>
</dbReference>
<keyword evidence="4" id="KW-0106">Calcium</keyword>
<evidence type="ECO:0000256" key="2">
    <source>
        <dbReference type="ARBA" id="ARBA00022525"/>
    </source>
</evidence>
<dbReference type="PROSITE" id="PS00118">
    <property type="entry name" value="PA2_HIS"/>
    <property type="match status" value="1"/>
</dbReference>
<feature type="binding site" evidence="4">
    <location>
        <position position="5"/>
    </location>
    <ligand>
        <name>Ca(2+)</name>
        <dbReference type="ChEBI" id="CHEBI:29108"/>
    </ligand>
</feature>
<dbReference type="GO" id="GO:0050482">
    <property type="term" value="P:arachidonate secretion"/>
    <property type="evidence" value="ECO:0007669"/>
    <property type="project" value="InterPro"/>
</dbReference>
<organism evidence="8 9">
    <name type="scientific">Bagarius yarrelli</name>
    <name type="common">Goonch</name>
    <name type="synonym">Bagrus yarrelli</name>
    <dbReference type="NCBI Taxonomy" id="175774"/>
    <lineage>
        <taxon>Eukaryota</taxon>
        <taxon>Metazoa</taxon>
        <taxon>Chordata</taxon>
        <taxon>Craniata</taxon>
        <taxon>Vertebrata</taxon>
        <taxon>Euteleostomi</taxon>
        <taxon>Actinopterygii</taxon>
        <taxon>Neopterygii</taxon>
        <taxon>Teleostei</taxon>
        <taxon>Ostariophysi</taxon>
        <taxon>Siluriformes</taxon>
        <taxon>Sisoridae</taxon>
        <taxon>Sisorinae</taxon>
        <taxon>Bagarius</taxon>
    </lineage>
</organism>
<comment type="cofactor">
    <cofactor evidence="4">
        <name>Ca(2+)</name>
        <dbReference type="ChEBI" id="CHEBI:29108"/>
    </cofactor>
    <text evidence="4">Binds 1 Ca(2+) ion per subunit.</text>
</comment>
<comment type="similarity">
    <text evidence="6">Belongs to the phospholipase A2 family.</text>
</comment>
<protein>
    <submittedName>
        <fullName evidence="8">Phospholipase A2</fullName>
    </submittedName>
</protein>
<keyword evidence="2" id="KW-0964">Secreted</keyword>
<keyword evidence="4" id="KW-0479">Metal-binding</keyword>
<dbReference type="GO" id="GO:0047498">
    <property type="term" value="F:calcium-dependent phospholipase A2 activity"/>
    <property type="evidence" value="ECO:0007669"/>
    <property type="project" value="TreeGrafter"/>
</dbReference>
<evidence type="ECO:0000256" key="4">
    <source>
        <dbReference type="PIRSR" id="PIRSR601211-2"/>
    </source>
</evidence>
<dbReference type="GO" id="GO:0005509">
    <property type="term" value="F:calcium ion binding"/>
    <property type="evidence" value="ECO:0007669"/>
    <property type="project" value="InterPro"/>
</dbReference>
<comment type="subcellular location">
    <subcellularLocation>
        <location evidence="1">Secreted</location>
    </subcellularLocation>
</comment>
<evidence type="ECO:0000259" key="7">
    <source>
        <dbReference type="SMART" id="SM00085"/>
    </source>
</evidence>
<keyword evidence="9" id="KW-1185">Reference proteome</keyword>
<dbReference type="GO" id="GO:0005576">
    <property type="term" value="C:extracellular region"/>
    <property type="evidence" value="ECO:0007669"/>
    <property type="project" value="UniProtKB-SubCell"/>
</dbReference>
<feature type="domain" description="Phospholipase A2-like central" evidence="7">
    <location>
        <begin position="2"/>
        <end position="100"/>
    </location>
</feature>
<evidence type="ECO:0000256" key="1">
    <source>
        <dbReference type="ARBA" id="ARBA00004613"/>
    </source>
</evidence>
<reference evidence="8 9" key="1">
    <citation type="journal article" date="2019" name="Genome Biol. Evol.">
        <title>Whole-Genome Sequencing of the Giant Devil Catfish, Bagarius yarrelli.</title>
        <authorList>
            <person name="Jiang W."/>
            <person name="Lv Y."/>
            <person name="Cheng L."/>
            <person name="Yang K."/>
            <person name="Chao B."/>
            <person name="Wang X."/>
            <person name="Li Y."/>
            <person name="Pan X."/>
            <person name="You X."/>
            <person name="Zhang Y."/>
            <person name="Yang J."/>
            <person name="Li J."/>
            <person name="Zhang X."/>
            <person name="Liu S."/>
            <person name="Sun C."/>
            <person name="Yang J."/>
            <person name="Shi Q."/>
        </authorList>
    </citation>
    <scope>NUCLEOTIDE SEQUENCE [LARGE SCALE GENOMIC DNA]</scope>
    <source>
        <strain evidence="8">JWS20170419001</strain>
        <tissue evidence="8">Muscle</tissue>
    </source>
</reference>